<evidence type="ECO:0000256" key="5">
    <source>
        <dbReference type="SAM" id="Phobius"/>
    </source>
</evidence>
<keyword evidence="2 5" id="KW-0812">Transmembrane</keyword>
<reference evidence="6 7" key="1">
    <citation type="submission" date="2019-11" db="EMBL/GenBank/DDBJ databases">
        <authorList>
            <person name="Jiang L.-Q."/>
        </authorList>
    </citation>
    <scope>NUCLEOTIDE SEQUENCE [LARGE SCALE GENOMIC DNA]</scope>
    <source>
        <strain evidence="6 7">YIM 132087</strain>
    </source>
</reference>
<organism evidence="6 7">
    <name type="scientific">Nakamurella alba</name>
    <dbReference type="NCBI Taxonomy" id="2665158"/>
    <lineage>
        <taxon>Bacteria</taxon>
        <taxon>Bacillati</taxon>
        <taxon>Actinomycetota</taxon>
        <taxon>Actinomycetes</taxon>
        <taxon>Nakamurellales</taxon>
        <taxon>Nakamurellaceae</taxon>
        <taxon>Nakamurella</taxon>
    </lineage>
</organism>
<protein>
    <submittedName>
        <fullName evidence="6">DoxX family protein</fullName>
    </submittedName>
</protein>
<comment type="caution">
    <text evidence="6">The sequence shown here is derived from an EMBL/GenBank/DDBJ whole genome shotgun (WGS) entry which is preliminary data.</text>
</comment>
<keyword evidence="7" id="KW-1185">Reference proteome</keyword>
<accession>A0A7K1FEU4</accession>
<keyword evidence="4 5" id="KW-0472">Membrane</keyword>
<evidence type="ECO:0000256" key="4">
    <source>
        <dbReference type="ARBA" id="ARBA00023136"/>
    </source>
</evidence>
<comment type="subcellular location">
    <subcellularLocation>
        <location evidence="1">Membrane</location>
        <topology evidence="1">Multi-pass membrane protein</topology>
    </subcellularLocation>
</comment>
<name>A0A7K1FEU4_9ACTN</name>
<evidence type="ECO:0000256" key="2">
    <source>
        <dbReference type="ARBA" id="ARBA00022692"/>
    </source>
</evidence>
<dbReference type="Proteomes" id="UP000460221">
    <property type="component" value="Unassembled WGS sequence"/>
</dbReference>
<dbReference type="GO" id="GO:0016020">
    <property type="term" value="C:membrane"/>
    <property type="evidence" value="ECO:0007669"/>
    <property type="project" value="UniProtKB-SubCell"/>
</dbReference>
<dbReference type="RefSeq" id="WP_154766635.1">
    <property type="nucleotide sequence ID" value="NZ_WLYK01000001.1"/>
</dbReference>
<evidence type="ECO:0000256" key="1">
    <source>
        <dbReference type="ARBA" id="ARBA00004141"/>
    </source>
</evidence>
<feature type="transmembrane region" description="Helical" evidence="5">
    <location>
        <begin position="67"/>
        <end position="87"/>
    </location>
</feature>
<dbReference type="AlphaFoldDB" id="A0A7K1FEU4"/>
<feature type="transmembrane region" description="Helical" evidence="5">
    <location>
        <begin position="93"/>
        <end position="114"/>
    </location>
</feature>
<gene>
    <name evidence="6" type="ORF">GIS00_01385</name>
</gene>
<evidence type="ECO:0000313" key="7">
    <source>
        <dbReference type="Proteomes" id="UP000460221"/>
    </source>
</evidence>
<proteinExistence type="predicted"/>
<evidence type="ECO:0000313" key="6">
    <source>
        <dbReference type="EMBL" id="MTD12596.1"/>
    </source>
</evidence>
<feature type="transmembrane region" description="Helical" evidence="5">
    <location>
        <begin position="42"/>
        <end position="60"/>
    </location>
</feature>
<dbReference type="InterPro" id="IPR032808">
    <property type="entry name" value="DoxX"/>
</dbReference>
<keyword evidence="3 5" id="KW-1133">Transmembrane helix</keyword>
<dbReference type="Pfam" id="PF13564">
    <property type="entry name" value="DoxX_2"/>
    <property type="match status" value="1"/>
</dbReference>
<dbReference type="EMBL" id="WLYK01000001">
    <property type="protein sequence ID" value="MTD12596.1"/>
    <property type="molecule type" value="Genomic_DNA"/>
</dbReference>
<evidence type="ECO:0000256" key="3">
    <source>
        <dbReference type="ARBA" id="ARBA00022989"/>
    </source>
</evidence>
<sequence length="116" mass="11467">MFIAYVVVAAVLALMSAGTALAKIRGVEPASSGLLAAGVPRSWFVPLAVLNLAGAVGLLIGIGWRPLGIAAAVGLLLYFLGALAFHARARSAAGLPMAVAFAVLSAVALALGIAST</sequence>